<gene>
    <name evidence="1" type="ORF">PsYK624_170970</name>
</gene>
<dbReference type="EMBL" id="BPQB01000204">
    <property type="protein sequence ID" value="GJF00796.1"/>
    <property type="molecule type" value="Genomic_DNA"/>
</dbReference>
<protein>
    <submittedName>
        <fullName evidence="1">Uncharacterized protein</fullName>
    </submittedName>
</protein>
<dbReference type="Proteomes" id="UP000703269">
    <property type="component" value="Unassembled WGS sequence"/>
</dbReference>
<keyword evidence="2" id="KW-1185">Reference proteome</keyword>
<dbReference type="AlphaFoldDB" id="A0A9P3LMW7"/>
<sequence length="166" mass="17680">MPVPVRSGSSGAFAVTYGMLMKHQLLDTPYTPHAGALPVAQGAASEPGADSVVRLGSETAVVDAYATRAGAGSYPRPSSSASARRSPVGMADVWAYPRGLRHIEHERMAAASSQASLRYPGSQRIYGYILLLRARRDTDYSSGPWQIPQKGQFDGTRAVPGRACRC</sequence>
<accession>A0A9P3LMW7</accession>
<evidence type="ECO:0000313" key="2">
    <source>
        <dbReference type="Proteomes" id="UP000703269"/>
    </source>
</evidence>
<comment type="caution">
    <text evidence="1">The sequence shown here is derived from an EMBL/GenBank/DDBJ whole genome shotgun (WGS) entry which is preliminary data.</text>
</comment>
<name>A0A9P3LMW7_9APHY</name>
<reference evidence="1 2" key="1">
    <citation type="submission" date="2021-08" db="EMBL/GenBank/DDBJ databases">
        <title>Draft Genome Sequence of Phanerochaete sordida strain YK-624.</title>
        <authorList>
            <person name="Mori T."/>
            <person name="Dohra H."/>
            <person name="Suzuki T."/>
            <person name="Kawagishi H."/>
            <person name="Hirai H."/>
        </authorList>
    </citation>
    <scope>NUCLEOTIDE SEQUENCE [LARGE SCALE GENOMIC DNA]</scope>
    <source>
        <strain evidence="1 2">YK-624</strain>
    </source>
</reference>
<organism evidence="1 2">
    <name type="scientific">Phanerochaete sordida</name>
    <dbReference type="NCBI Taxonomy" id="48140"/>
    <lineage>
        <taxon>Eukaryota</taxon>
        <taxon>Fungi</taxon>
        <taxon>Dikarya</taxon>
        <taxon>Basidiomycota</taxon>
        <taxon>Agaricomycotina</taxon>
        <taxon>Agaricomycetes</taxon>
        <taxon>Polyporales</taxon>
        <taxon>Phanerochaetaceae</taxon>
        <taxon>Phanerochaete</taxon>
    </lineage>
</organism>
<evidence type="ECO:0000313" key="1">
    <source>
        <dbReference type="EMBL" id="GJF00796.1"/>
    </source>
</evidence>
<proteinExistence type="predicted"/>